<evidence type="ECO:0000313" key="2">
    <source>
        <dbReference type="Proteomes" id="UP000821837"/>
    </source>
</evidence>
<proteinExistence type="predicted"/>
<reference evidence="1" key="2">
    <citation type="submission" date="2021-09" db="EMBL/GenBank/DDBJ databases">
        <authorList>
            <person name="Jia N."/>
            <person name="Wang J."/>
            <person name="Shi W."/>
            <person name="Du L."/>
            <person name="Sun Y."/>
            <person name="Zhan W."/>
            <person name="Jiang J."/>
            <person name="Wang Q."/>
            <person name="Zhang B."/>
            <person name="Ji P."/>
            <person name="Sakyi L.B."/>
            <person name="Cui X."/>
            <person name="Yuan T."/>
            <person name="Jiang B."/>
            <person name="Yang W."/>
            <person name="Lam T.T.-Y."/>
            <person name="Chang Q."/>
            <person name="Ding S."/>
            <person name="Wang X."/>
            <person name="Zhu J."/>
            <person name="Ruan X."/>
            <person name="Zhao L."/>
            <person name="Wei J."/>
            <person name="Que T."/>
            <person name="Du C."/>
            <person name="Cheng J."/>
            <person name="Dai P."/>
            <person name="Han X."/>
            <person name="Huang E."/>
            <person name="Gao Y."/>
            <person name="Liu J."/>
            <person name="Shao H."/>
            <person name="Ye R."/>
            <person name="Li L."/>
            <person name="Wei W."/>
            <person name="Wang X."/>
            <person name="Wang C."/>
            <person name="Huo Q."/>
            <person name="Li W."/>
            <person name="Guo W."/>
            <person name="Chen H."/>
            <person name="Chen S."/>
            <person name="Zhou L."/>
            <person name="Zhou L."/>
            <person name="Ni X."/>
            <person name="Tian J."/>
            <person name="Zhou Y."/>
            <person name="Sheng Y."/>
            <person name="Liu T."/>
            <person name="Pan Y."/>
            <person name="Xia L."/>
            <person name="Li J."/>
            <person name="Zhao F."/>
            <person name="Cao W."/>
        </authorList>
    </citation>
    <scope>NUCLEOTIDE SEQUENCE</scope>
    <source>
        <strain evidence="1">Rsan-2018</strain>
        <tissue evidence="1">Larvae</tissue>
    </source>
</reference>
<dbReference type="EMBL" id="JABSTV010001252">
    <property type="protein sequence ID" value="KAH7946938.1"/>
    <property type="molecule type" value="Genomic_DNA"/>
</dbReference>
<keyword evidence="2" id="KW-1185">Reference proteome</keyword>
<evidence type="ECO:0000313" key="1">
    <source>
        <dbReference type="EMBL" id="KAH7946938.1"/>
    </source>
</evidence>
<accession>A0A9D4PL16</accession>
<dbReference type="Proteomes" id="UP000821837">
    <property type="component" value="Chromosome 6"/>
</dbReference>
<protein>
    <submittedName>
        <fullName evidence="1">Uncharacterized protein</fullName>
    </submittedName>
</protein>
<comment type="caution">
    <text evidence="1">The sequence shown here is derived from an EMBL/GenBank/DDBJ whole genome shotgun (WGS) entry which is preliminary data.</text>
</comment>
<organism evidence="1 2">
    <name type="scientific">Rhipicephalus sanguineus</name>
    <name type="common">Brown dog tick</name>
    <name type="synonym">Ixodes sanguineus</name>
    <dbReference type="NCBI Taxonomy" id="34632"/>
    <lineage>
        <taxon>Eukaryota</taxon>
        <taxon>Metazoa</taxon>
        <taxon>Ecdysozoa</taxon>
        <taxon>Arthropoda</taxon>
        <taxon>Chelicerata</taxon>
        <taxon>Arachnida</taxon>
        <taxon>Acari</taxon>
        <taxon>Parasitiformes</taxon>
        <taxon>Ixodida</taxon>
        <taxon>Ixodoidea</taxon>
        <taxon>Ixodidae</taxon>
        <taxon>Rhipicephalinae</taxon>
        <taxon>Rhipicephalus</taxon>
        <taxon>Rhipicephalus</taxon>
    </lineage>
</organism>
<sequence length="115" mass="12489">MRDKGANDPLRPGADMSTDFNALPKVTHGDIGNYLVYSASICCPRSGAQSRDMKWAPGTARSDIGAVGVDRGVRDRTLRRFACLRAVALILHDLWQAEEICVQRLPCLGNAAMST</sequence>
<dbReference type="AlphaFoldDB" id="A0A9D4PL16"/>
<name>A0A9D4PL16_RHISA</name>
<gene>
    <name evidence="1" type="ORF">HPB52_006196</name>
</gene>
<reference evidence="1" key="1">
    <citation type="journal article" date="2020" name="Cell">
        <title>Large-Scale Comparative Analyses of Tick Genomes Elucidate Their Genetic Diversity and Vector Capacities.</title>
        <authorList>
            <consortium name="Tick Genome and Microbiome Consortium (TIGMIC)"/>
            <person name="Jia N."/>
            <person name="Wang J."/>
            <person name="Shi W."/>
            <person name="Du L."/>
            <person name="Sun Y."/>
            <person name="Zhan W."/>
            <person name="Jiang J.F."/>
            <person name="Wang Q."/>
            <person name="Zhang B."/>
            <person name="Ji P."/>
            <person name="Bell-Sakyi L."/>
            <person name="Cui X.M."/>
            <person name="Yuan T.T."/>
            <person name="Jiang B.G."/>
            <person name="Yang W.F."/>
            <person name="Lam T.T."/>
            <person name="Chang Q.C."/>
            <person name="Ding S.J."/>
            <person name="Wang X.J."/>
            <person name="Zhu J.G."/>
            <person name="Ruan X.D."/>
            <person name="Zhao L."/>
            <person name="Wei J.T."/>
            <person name="Ye R.Z."/>
            <person name="Que T.C."/>
            <person name="Du C.H."/>
            <person name="Zhou Y.H."/>
            <person name="Cheng J.X."/>
            <person name="Dai P.F."/>
            <person name="Guo W.B."/>
            <person name="Han X.H."/>
            <person name="Huang E.J."/>
            <person name="Li L.F."/>
            <person name="Wei W."/>
            <person name="Gao Y.C."/>
            <person name="Liu J.Z."/>
            <person name="Shao H.Z."/>
            <person name="Wang X."/>
            <person name="Wang C.C."/>
            <person name="Yang T.C."/>
            <person name="Huo Q.B."/>
            <person name="Li W."/>
            <person name="Chen H.Y."/>
            <person name="Chen S.E."/>
            <person name="Zhou L.G."/>
            <person name="Ni X.B."/>
            <person name="Tian J.H."/>
            <person name="Sheng Y."/>
            <person name="Liu T."/>
            <person name="Pan Y.S."/>
            <person name="Xia L.Y."/>
            <person name="Li J."/>
            <person name="Zhao F."/>
            <person name="Cao W.C."/>
        </authorList>
    </citation>
    <scope>NUCLEOTIDE SEQUENCE</scope>
    <source>
        <strain evidence="1">Rsan-2018</strain>
    </source>
</reference>